<sequence length="76" mass="8077">MLTMMMLIAVSTVTVALTMSVTSPTRLHTGQTQTNDDHEGKAWDGQGAHLGNGDGRGVSQLLASVFLDHVTLEMGH</sequence>
<keyword evidence="3" id="KW-1185">Reference proteome</keyword>
<evidence type="ECO:0000313" key="3">
    <source>
        <dbReference type="Proteomes" id="UP000762676"/>
    </source>
</evidence>
<reference evidence="2 3" key="1">
    <citation type="journal article" date="2021" name="Elife">
        <title>Chloroplast acquisition without the gene transfer in kleptoplastic sea slugs, Plakobranchus ocellatus.</title>
        <authorList>
            <person name="Maeda T."/>
            <person name="Takahashi S."/>
            <person name="Yoshida T."/>
            <person name="Shimamura S."/>
            <person name="Takaki Y."/>
            <person name="Nagai Y."/>
            <person name="Toyoda A."/>
            <person name="Suzuki Y."/>
            <person name="Arimoto A."/>
            <person name="Ishii H."/>
            <person name="Satoh N."/>
            <person name="Nishiyama T."/>
            <person name="Hasebe M."/>
            <person name="Maruyama T."/>
            <person name="Minagawa J."/>
            <person name="Obokata J."/>
            <person name="Shigenobu S."/>
        </authorList>
    </citation>
    <scope>NUCLEOTIDE SEQUENCE [LARGE SCALE GENOMIC DNA]</scope>
</reference>
<organism evidence="2 3">
    <name type="scientific">Elysia marginata</name>
    <dbReference type="NCBI Taxonomy" id="1093978"/>
    <lineage>
        <taxon>Eukaryota</taxon>
        <taxon>Metazoa</taxon>
        <taxon>Spiralia</taxon>
        <taxon>Lophotrochozoa</taxon>
        <taxon>Mollusca</taxon>
        <taxon>Gastropoda</taxon>
        <taxon>Heterobranchia</taxon>
        <taxon>Euthyneura</taxon>
        <taxon>Panpulmonata</taxon>
        <taxon>Sacoglossa</taxon>
        <taxon>Placobranchoidea</taxon>
        <taxon>Plakobranchidae</taxon>
        <taxon>Elysia</taxon>
    </lineage>
</organism>
<keyword evidence="1" id="KW-0732">Signal</keyword>
<evidence type="ECO:0000256" key="1">
    <source>
        <dbReference type="SAM" id="SignalP"/>
    </source>
</evidence>
<accession>A0AAV4JYC9</accession>
<feature type="chain" id="PRO_5043573678" description="Secreted protein" evidence="1">
    <location>
        <begin position="17"/>
        <end position="76"/>
    </location>
</feature>
<feature type="signal peptide" evidence="1">
    <location>
        <begin position="1"/>
        <end position="16"/>
    </location>
</feature>
<comment type="caution">
    <text evidence="2">The sequence shown here is derived from an EMBL/GenBank/DDBJ whole genome shotgun (WGS) entry which is preliminary data.</text>
</comment>
<dbReference type="Proteomes" id="UP000762676">
    <property type="component" value="Unassembled WGS sequence"/>
</dbReference>
<name>A0AAV4JYC9_9GAST</name>
<protein>
    <recommendedName>
        <fullName evidence="4">Secreted protein</fullName>
    </recommendedName>
</protein>
<evidence type="ECO:0000313" key="2">
    <source>
        <dbReference type="EMBL" id="GFS26512.1"/>
    </source>
</evidence>
<proteinExistence type="predicted"/>
<dbReference type="EMBL" id="BMAT01003481">
    <property type="protein sequence ID" value="GFS26512.1"/>
    <property type="molecule type" value="Genomic_DNA"/>
</dbReference>
<gene>
    <name evidence="2" type="ORF">ElyMa_001720800</name>
</gene>
<dbReference type="AlphaFoldDB" id="A0AAV4JYC9"/>
<evidence type="ECO:0008006" key="4">
    <source>
        <dbReference type="Google" id="ProtNLM"/>
    </source>
</evidence>